<proteinExistence type="predicted"/>
<evidence type="ECO:0000313" key="1">
    <source>
        <dbReference type="EMBL" id="KAJ8413130.1"/>
    </source>
</evidence>
<dbReference type="Proteomes" id="UP001221898">
    <property type="component" value="Unassembled WGS sequence"/>
</dbReference>
<accession>A0AAD7WXY3</accession>
<dbReference type="EMBL" id="JAINUG010000017">
    <property type="protein sequence ID" value="KAJ8413130.1"/>
    <property type="molecule type" value="Genomic_DNA"/>
</dbReference>
<protein>
    <submittedName>
        <fullName evidence="1">Uncharacterized protein</fullName>
    </submittedName>
</protein>
<sequence length="80" mass="8839">MPQWFSKGSWQESRLTFTSYRVYPVAQICSASGPFKGRESALMSEREDMRGDTASSNLIITLHDWLSGVPLTEVGGVGRA</sequence>
<reference evidence="1" key="1">
    <citation type="journal article" date="2023" name="Science">
        <title>Genome structures resolve the early diversification of teleost fishes.</title>
        <authorList>
            <person name="Parey E."/>
            <person name="Louis A."/>
            <person name="Montfort J."/>
            <person name="Bouchez O."/>
            <person name="Roques C."/>
            <person name="Iampietro C."/>
            <person name="Lluch J."/>
            <person name="Castinel A."/>
            <person name="Donnadieu C."/>
            <person name="Desvignes T."/>
            <person name="Floi Bucao C."/>
            <person name="Jouanno E."/>
            <person name="Wen M."/>
            <person name="Mejri S."/>
            <person name="Dirks R."/>
            <person name="Jansen H."/>
            <person name="Henkel C."/>
            <person name="Chen W.J."/>
            <person name="Zahm M."/>
            <person name="Cabau C."/>
            <person name="Klopp C."/>
            <person name="Thompson A.W."/>
            <person name="Robinson-Rechavi M."/>
            <person name="Braasch I."/>
            <person name="Lecointre G."/>
            <person name="Bobe J."/>
            <person name="Postlethwait J.H."/>
            <person name="Berthelot C."/>
            <person name="Roest Crollius H."/>
            <person name="Guiguen Y."/>
        </authorList>
    </citation>
    <scope>NUCLEOTIDE SEQUENCE</scope>
    <source>
        <strain evidence="1">NC1722</strain>
    </source>
</reference>
<comment type="caution">
    <text evidence="1">The sequence shown here is derived from an EMBL/GenBank/DDBJ whole genome shotgun (WGS) entry which is preliminary data.</text>
</comment>
<dbReference type="AlphaFoldDB" id="A0AAD7WXY3"/>
<gene>
    <name evidence="1" type="ORF">AAFF_G00107120</name>
</gene>
<keyword evidence="2" id="KW-1185">Reference proteome</keyword>
<organism evidence="1 2">
    <name type="scientific">Aldrovandia affinis</name>
    <dbReference type="NCBI Taxonomy" id="143900"/>
    <lineage>
        <taxon>Eukaryota</taxon>
        <taxon>Metazoa</taxon>
        <taxon>Chordata</taxon>
        <taxon>Craniata</taxon>
        <taxon>Vertebrata</taxon>
        <taxon>Euteleostomi</taxon>
        <taxon>Actinopterygii</taxon>
        <taxon>Neopterygii</taxon>
        <taxon>Teleostei</taxon>
        <taxon>Notacanthiformes</taxon>
        <taxon>Halosauridae</taxon>
        <taxon>Aldrovandia</taxon>
    </lineage>
</organism>
<name>A0AAD7WXY3_9TELE</name>
<evidence type="ECO:0000313" key="2">
    <source>
        <dbReference type="Proteomes" id="UP001221898"/>
    </source>
</evidence>